<protein>
    <submittedName>
        <fullName evidence="2">Uncharacterized protein</fullName>
    </submittedName>
</protein>
<sequence>MALELGSIVSAVEAVQQAIQIYRRIEGLPMQMTQLGRRMERLNVFLVQLDAFVKVKPGGDAYVSLFSGQKEELGRILASIRGHSKKVYDLFDRYEKGLFSRTHDLKFRFEWANKIYFSLVENSPKKIELIMQDIDYDRGILSDYLALMNVHGVEILIDKTHTLPAPPPTAANKKNLKSPTNPPKPLVPTQASPSPSPTPRRDFKILFVDPYNTSRSVVAEALVKLLSHATAQANGDWRIGEVASAGFFVRNGSDCVDLIDKLDYSFPSFKRPFEAGGQGPNATALAALFDNKSYDFPFKKTIREQTVRRKTVGMQKTCFGMYDYIIVFTNREHDNVIKLKAAVQKSAAVAAAGKGKGKGGLEQEVWRGKGRVLHLGAFISRSGSGVPWEIVGLPKNADGRESRDQWNLKVAEIKTAVKKFLEQEMRWKRPENAVLGGGGGNLKAGKS</sequence>
<evidence type="ECO:0000256" key="1">
    <source>
        <dbReference type="SAM" id="MobiDB-lite"/>
    </source>
</evidence>
<name>A0AAE0IHG8_9PEZI</name>
<reference evidence="2" key="2">
    <citation type="submission" date="2023-06" db="EMBL/GenBank/DDBJ databases">
        <authorList>
            <consortium name="Lawrence Berkeley National Laboratory"/>
            <person name="Haridas S."/>
            <person name="Hensen N."/>
            <person name="Bonometti L."/>
            <person name="Westerberg I."/>
            <person name="Brannstrom I.O."/>
            <person name="Guillou S."/>
            <person name="Cros-Aarteil S."/>
            <person name="Calhoun S."/>
            <person name="Kuo A."/>
            <person name="Mondo S."/>
            <person name="Pangilinan J."/>
            <person name="Riley R."/>
            <person name="Labutti K."/>
            <person name="Andreopoulos B."/>
            <person name="Lipzen A."/>
            <person name="Chen C."/>
            <person name="Yanf M."/>
            <person name="Daum C."/>
            <person name="Ng V."/>
            <person name="Clum A."/>
            <person name="Steindorff A."/>
            <person name="Ohm R."/>
            <person name="Martin F."/>
            <person name="Silar P."/>
            <person name="Natvig D."/>
            <person name="Lalanne C."/>
            <person name="Gautier V."/>
            <person name="Ament-Velasquez S.L."/>
            <person name="Kruys A."/>
            <person name="Hutchinson M.I."/>
            <person name="Powell A.J."/>
            <person name="Barry K."/>
            <person name="Miller A.N."/>
            <person name="Grigoriev I.V."/>
            <person name="Debuchy R."/>
            <person name="Gladieux P."/>
            <person name="Thoren M.H."/>
            <person name="Johannesson H."/>
        </authorList>
    </citation>
    <scope>NUCLEOTIDE SEQUENCE</scope>
    <source>
        <strain evidence="2">SMH4131-1</strain>
    </source>
</reference>
<comment type="caution">
    <text evidence="2">The sequence shown here is derived from an EMBL/GenBank/DDBJ whole genome shotgun (WGS) entry which is preliminary data.</text>
</comment>
<dbReference type="Gene3D" id="3.40.50.2300">
    <property type="match status" value="1"/>
</dbReference>
<dbReference type="Proteomes" id="UP001286456">
    <property type="component" value="Unassembled WGS sequence"/>
</dbReference>
<reference evidence="2" key="1">
    <citation type="journal article" date="2023" name="Mol. Phylogenet. Evol.">
        <title>Genome-scale phylogeny and comparative genomics of the fungal order Sordariales.</title>
        <authorList>
            <person name="Hensen N."/>
            <person name="Bonometti L."/>
            <person name="Westerberg I."/>
            <person name="Brannstrom I.O."/>
            <person name="Guillou S."/>
            <person name="Cros-Aarteil S."/>
            <person name="Calhoun S."/>
            <person name="Haridas S."/>
            <person name="Kuo A."/>
            <person name="Mondo S."/>
            <person name="Pangilinan J."/>
            <person name="Riley R."/>
            <person name="LaButti K."/>
            <person name="Andreopoulos B."/>
            <person name="Lipzen A."/>
            <person name="Chen C."/>
            <person name="Yan M."/>
            <person name="Daum C."/>
            <person name="Ng V."/>
            <person name="Clum A."/>
            <person name="Steindorff A."/>
            <person name="Ohm R.A."/>
            <person name="Martin F."/>
            <person name="Silar P."/>
            <person name="Natvig D.O."/>
            <person name="Lalanne C."/>
            <person name="Gautier V."/>
            <person name="Ament-Velasquez S.L."/>
            <person name="Kruys A."/>
            <person name="Hutchinson M.I."/>
            <person name="Powell A.J."/>
            <person name="Barry K."/>
            <person name="Miller A.N."/>
            <person name="Grigoriev I.V."/>
            <person name="Debuchy R."/>
            <person name="Gladieux P."/>
            <person name="Hiltunen Thoren M."/>
            <person name="Johannesson H."/>
        </authorList>
    </citation>
    <scope>NUCLEOTIDE SEQUENCE</scope>
    <source>
        <strain evidence="2">SMH4131-1</strain>
    </source>
</reference>
<evidence type="ECO:0000313" key="2">
    <source>
        <dbReference type="EMBL" id="KAK3324807.1"/>
    </source>
</evidence>
<proteinExistence type="predicted"/>
<organism evidence="2 3">
    <name type="scientific">Cercophora scortea</name>
    <dbReference type="NCBI Taxonomy" id="314031"/>
    <lineage>
        <taxon>Eukaryota</taxon>
        <taxon>Fungi</taxon>
        <taxon>Dikarya</taxon>
        <taxon>Ascomycota</taxon>
        <taxon>Pezizomycotina</taxon>
        <taxon>Sordariomycetes</taxon>
        <taxon>Sordariomycetidae</taxon>
        <taxon>Sordariales</taxon>
        <taxon>Lasiosphaeriaceae</taxon>
        <taxon>Cercophora</taxon>
    </lineage>
</organism>
<dbReference type="EMBL" id="JAUEPO010000004">
    <property type="protein sequence ID" value="KAK3324807.1"/>
    <property type="molecule type" value="Genomic_DNA"/>
</dbReference>
<feature type="region of interest" description="Disordered" evidence="1">
    <location>
        <begin position="166"/>
        <end position="200"/>
    </location>
</feature>
<gene>
    <name evidence="2" type="ORF">B0T19DRAFT_239347</name>
</gene>
<evidence type="ECO:0000313" key="3">
    <source>
        <dbReference type="Proteomes" id="UP001286456"/>
    </source>
</evidence>
<keyword evidence="3" id="KW-1185">Reference proteome</keyword>
<accession>A0AAE0IHG8</accession>
<dbReference type="AlphaFoldDB" id="A0AAE0IHG8"/>